<evidence type="ECO:0000313" key="1">
    <source>
        <dbReference type="EMBL" id="RKE98400.1"/>
    </source>
</evidence>
<dbReference type="GO" id="GO:0017111">
    <property type="term" value="F:ribonucleoside triphosphate phosphatase activity"/>
    <property type="evidence" value="ECO:0007669"/>
    <property type="project" value="InterPro"/>
</dbReference>
<organism evidence="1 2">
    <name type="scientific">Ichthyenterobacterium magnum</name>
    <dbReference type="NCBI Taxonomy" id="1230530"/>
    <lineage>
        <taxon>Bacteria</taxon>
        <taxon>Pseudomonadati</taxon>
        <taxon>Bacteroidota</taxon>
        <taxon>Flavobacteriia</taxon>
        <taxon>Flavobacteriales</taxon>
        <taxon>Flavobacteriaceae</taxon>
        <taxon>Ichthyenterobacterium</taxon>
    </lineage>
</organism>
<protein>
    <submittedName>
        <fullName evidence="1">Nucleoside-triphosphatase THEP1</fullName>
    </submittedName>
</protein>
<proteinExistence type="predicted"/>
<sequence length="162" mass="18656">MIYILTGDIRTGKTTALLDWCNNRNDVDGLVCPDNEKGKRYFLKVKSKTTFPLEVDSGNDNDILSIGPFQFLKSSFKKANEYLINVNDKKDYSYLIIDELGKLELKNKGLHDSAKRIIIQYKNNKSQHLILIVRESLLDAIIKHYNISEYSVLKKDDLEILV</sequence>
<dbReference type="Proteomes" id="UP000284892">
    <property type="component" value="Unassembled WGS sequence"/>
</dbReference>
<accession>A0A420DW01</accession>
<keyword evidence="2" id="KW-1185">Reference proteome</keyword>
<dbReference type="RefSeq" id="WP_120199616.1">
    <property type="nucleotide sequence ID" value="NZ_RAQJ01000001.1"/>
</dbReference>
<name>A0A420DW01_9FLAO</name>
<dbReference type="Pfam" id="PF03266">
    <property type="entry name" value="NTPase_1"/>
    <property type="match status" value="1"/>
</dbReference>
<reference evidence="1 2" key="1">
    <citation type="submission" date="2018-09" db="EMBL/GenBank/DDBJ databases">
        <title>Genomic Encyclopedia of Archaeal and Bacterial Type Strains, Phase II (KMG-II): from individual species to whole genera.</title>
        <authorList>
            <person name="Goeker M."/>
        </authorList>
    </citation>
    <scope>NUCLEOTIDE SEQUENCE [LARGE SCALE GENOMIC DNA]</scope>
    <source>
        <strain evidence="1 2">DSM 26283</strain>
    </source>
</reference>
<dbReference type="EMBL" id="RAQJ01000001">
    <property type="protein sequence ID" value="RKE98400.1"/>
    <property type="molecule type" value="Genomic_DNA"/>
</dbReference>
<dbReference type="Gene3D" id="3.40.50.300">
    <property type="entry name" value="P-loop containing nucleotide triphosphate hydrolases"/>
    <property type="match status" value="1"/>
</dbReference>
<evidence type="ECO:0000313" key="2">
    <source>
        <dbReference type="Proteomes" id="UP000284892"/>
    </source>
</evidence>
<dbReference type="InterPro" id="IPR027417">
    <property type="entry name" value="P-loop_NTPase"/>
</dbReference>
<dbReference type="OrthoDB" id="9788394at2"/>
<dbReference type="AlphaFoldDB" id="A0A420DW01"/>
<gene>
    <name evidence="1" type="ORF">BXY80_0485</name>
</gene>
<dbReference type="InterPro" id="IPR004948">
    <property type="entry name" value="Nuc-triphosphatase_THEP1"/>
</dbReference>
<comment type="caution">
    <text evidence="1">The sequence shown here is derived from an EMBL/GenBank/DDBJ whole genome shotgun (WGS) entry which is preliminary data.</text>
</comment>